<comment type="caution">
    <text evidence="1">The sequence shown here is derived from an EMBL/GenBank/DDBJ whole genome shotgun (WGS) entry which is preliminary data.</text>
</comment>
<reference evidence="1" key="2">
    <citation type="journal article" date="2024" name="Plant">
        <title>Genomic evolution and insights into agronomic trait innovations of Sesamum species.</title>
        <authorList>
            <person name="Miao H."/>
            <person name="Wang L."/>
            <person name="Qu L."/>
            <person name="Liu H."/>
            <person name="Sun Y."/>
            <person name="Le M."/>
            <person name="Wang Q."/>
            <person name="Wei S."/>
            <person name="Zheng Y."/>
            <person name="Lin W."/>
            <person name="Duan Y."/>
            <person name="Cao H."/>
            <person name="Xiong S."/>
            <person name="Wang X."/>
            <person name="Wei L."/>
            <person name="Li C."/>
            <person name="Ma Q."/>
            <person name="Ju M."/>
            <person name="Zhao R."/>
            <person name="Li G."/>
            <person name="Mu C."/>
            <person name="Tian Q."/>
            <person name="Mei H."/>
            <person name="Zhang T."/>
            <person name="Gao T."/>
            <person name="Zhang H."/>
        </authorList>
    </citation>
    <scope>NUCLEOTIDE SEQUENCE</scope>
    <source>
        <strain evidence="1">G02</strain>
    </source>
</reference>
<organism evidence="1">
    <name type="scientific">Sesamum radiatum</name>
    <name type="common">Black benniseed</name>
    <dbReference type="NCBI Taxonomy" id="300843"/>
    <lineage>
        <taxon>Eukaryota</taxon>
        <taxon>Viridiplantae</taxon>
        <taxon>Streptophyta</taxon>
        <taxon>Embryophyta</taxon>
        <taxon>Tracheophyta</taxon>
        <taxon>Spermatophyta</taxon>
        <taxon>Magnoliopsida</taxon>
        <taxon>eudicotyledons</taxon>
        <taxon>Gunneridae</taxon>
        <taxon>Pentapetalae</taxon>
        <taxon>asterids</taxon>
        <taxon>lamiids</taxon>
        <taxon>Lamiales</taxon>
        <taxon>Pedaliaceae</taxon>
        <taxon>Sesamum</taxon>
    </lineage>
</organism>
<dbReference type="PANTHER" id="PTHR33116:SF67">
    <property type="entry name" value="REVERSE TRANSCRIPTASE"/>
    <property type="match status" value="1"/>
</dbReference>
<accession>A0AAW2J8A0</accession>
<reference evidence="1" key="1">
    <citation type="submission" date="2020-06" db="EMBL/GenBank/DDBJ databases">
        <authorList>
            <person name="Li T."/>
            <person name="Hu X."/>
            <person name="Zhang T."/>
            <person name="Song X."/>
            <person name="Zhang H."/>
            <person name="Dai N."/>
            <person name="Sheng W."/>
            <person name="Hou X."/>
            <person name="Wei L."/>
        </authorList>
    </citation>
    <scope>NUCLEOTIDE SEQUENCE</scope>
    <source>
        <strain evidence="1">G02</strain>
        <tissue evidence="1">Leaf</tissue>
    </source>
</reference>
<proteinExistence type="predicted"/>
<protein>
    <recommendedName>
        <fullName evidence="2">Reverse transcriptase</fullName>
    </recommendedName>
</protein>
<evidence type="ECO:0008006" key="2">
    <source>
        <dbReference type="Google" id="ProtNLM"/>
    </source>
</evidence>
<name>A0AAW2J8A0_SESRA</name>
<gene>
    <name evidence="1" type="ORF">Sradi_7046700</name>
</gene>
<dbReference type="AlphaFoldDB" id="A0AAW2J8A0"/>
<dbReference type="PANTHER" id="PTHR33116">
    <property type="entry name" value="REVERSE TRANSCRIPTASE ZINC-BINDING DOMAIN-CONTAINING PROTEIN-RELATED-RELATED"/>
    <property type="match status" value="1"/>
</dbReference>
<sequence>MGKRQVFSNLRGLRQGDPISPALFIIAAEALSKGIDHLFNGNPDMYFQRNASRGSKSIKRKVHSSRKESQSYCKQDQEHHWILYLAITYLGAPLYKGNKRKVLYENLIDKVRNRISGWENCHLSYGGRLQLIKTVLSSMPIYLLQVLNPPVSTIQKLERLFARFFWTKWDTVCFPPMRGLRIRNFGRGICIQLQIMVETKAQQLSVVDIHH</sequence>
<evidence type="ECO:0000313" key="1">
    <source>
        <dbReference type="EMBL" id="KAL0290582.1"/>
    </source>
</evidence>
<dbReference type="EMBL" id="JACGWJ010000602">
    <property type="protein sequence ID" value="KAL0290582.1"/>
    <property type="molecule type" value="Genomic_DNA"/>
</dbReference>